<dbReference type="SUPFAM" id="SSF53474">
    <property type="entry name" value="alpha/beta-Hydrolases"/>
    <property type="match status" value="1"/>
</dbReference>
<keyword evidence="2" id="KW-0378">Hydrolase</keyword>
<dbReference type="OrthoDB" id="9809549at2"/>
<dbReference type="InterPro" id="IPR022742">
    <property type="entry name" value="Hydrolase_4"/>
</dbReference>
<evidence type="ECO:0000259" key="1">
    <source>
        <dbReference type="Pfam" id="PF12146"/>
    </source>
</evidence>
<proteinExistence type="predicted"/>
<dbReference type="Pfam" id="PF12146">
    <property type="entry name" value="Hydrolase_4"/>
    <property type="match status" value="1"/>
</dbReference>
<dbReference type="PANTHER" id="PTHR43265:SF1">
    <property type="entry name" value="ESTERASE ESTD"/>
    <property type="match status" value="1"/>
</dbReference>
<feature type="domain" description="Serine aminopeptidase S33" evidence="1">
    <location>
        <begin position="218"/>
        <end position="337"/>
    </location>
</feature>
<name>A0A2T7BBB5_9BACT</name>
<protein>
    <submittedName>
        <fullName evidence="2">Alpha/beta hydrolase</fullName>
    </submittedName>
</protein>
<accession>A0A2T7BBB5</accession>
<dbReference type="Proteomes" id="UP000244450">
    <property type="component" value="Unassembled WGS sequence"/>
</dbReference>
<comment type="caution">
    <text evidence="2">The sequence shown here is derived from an EMBL/GenBank/DDBJ whole genome shotgun (WGS) entry which is preliminary data.</text>
</comment>
<dbReference type="GO" id="GO:0052689">
    <property type="term" value="F:carboxylic ester hydrolase activity"/>
    <property type="evidence" value="ECO:0007669"/>
    <property type="project" value="TreeGrafter"/>
</dbReference>
<dbReference type="EMBL" id="QCYK01000004">
    <property type="protein sequence ID" value="PUZ21685.1"/>
    <property type="molecule type" value="Genomic_DNA"/>
</dbReference>
<dbReference type="RefSeq" id="WP_108689337.1">
    <property type="nucleotide sequence ID" value="NZ_QCYK01000004.1"/>
</dbReference>
<evidence type="ECO:0000313" key="2">
    <source>
        <dbReference type="EMBL" id="PUZ21685.1"/>
    </source>
</evidence>
<keyword evidence="3" id="KW-1185">Reference proteome</keyword>
<dbReference type="InterPro" id="IPR029058">
    <property type="entry name" value="AB_hydrolase_fold"/>
</dbReference>
<evidence type="ECO:0000313" key="3">
    <source>
        <dbReference type="Proteomes" id="UP000244450"/>
    </source>
</evidence>
<reference evidence="2 3" key="1">
    <citation type="submission" date="2018-04" db="EMBL/GenBank/DDBJ databases">
        <title>Chitinophaga fuyangensis sp. nov., isolated from soil in a chemical factory.</title>
        <authorList>
            <person name="Chen K."/>
        </authorList>
    </citation>
    <scope>NUCLEOTIDE SEQUENCE [LARGE SCALE GENOMIC DNA]</scope>
    <source>
        <strain evidence="2 3">LY-1</strain>
    </source>
</reference>
<dbReference type="Gene3D" id="3.40.50.1820">
    <property type="entry name" value="alpha/beta hydrolase"/>
    <property type="match status" value="1"/>
</dbReference>
<sequence length="497" mass="54770">MKNAAGTDVHHTFDPSLKTHYMKYGFALLVALLTGTAAMAQDIPDISGNWYSVLSMQGHKLRLNIFLDRTSDTSYTGTFFSPDQVKQGFPINHASLHGDTLAFAVPMVGGSFRGIWDFRASAYIGSFKQGGLSLPLGFSRVETTEADIKHNRPQTPKPPFNYLSQEILVHNDSAKVTLAGTFTRPNRNKRYTTVILITGSGPQDRDETLFDHKPFWIIADQLAKEGIATLRLDDRGVGASTGNYSTATISDFASDVRAAMAYLRTRPDVDVQHIGLLGHSEGAQVMQVVAADNPYVAFCVSLSGPGVPGADLMLKQNELVYRSMNATPEQIKTRLDYMKNILGIMSTETDKTALSKKLTDEVKREYAALPDSVKAGVPEAQYVFSNVAGFSRPELLSIVRFNPADYLPRIHCPFLAINGSRDIQVDATQNLNGIDALLRQGGNNRITIRKFEGLNHLLQECQECTVAEYETLEQSISPNVVDFISNWLTLLPTLQSK</sequence>
<gene>
    <name evidence="2" type="ORF">DCC81_24145</name>
</gene>
<organism evidence="2 3">
    <name type="scientific">Chitinophaga parva</name>
    <dbReference type="NCBI Taxonomy" id="2169414"/>
    <lineage>
        <taxon>Bacteria</taxon>
        <taxon>Pseudomonadati</taxon>
        <taxon>Bacteroidota</taxon>
        <taxon>Chitinophagia</taxon>
        <taxon>Chitinophagales</taxon>
        <taxon>Chitinophagaceae</taxon>
        <taxon>Chitinophaga</taxon>
    </lineage>
</organism>
<dbReference type="PANTHER" id="PTHR43265">
    <property type="entry name" value="ESTERASE ESTD"/>
    <property type="match status" value="1"/>
</dbReference>
<dbReference type="AlphaFoldDB" id="A0A2T7BBB5"/>
<dbReference type="InterPro" id="IPR053145">
    <property type="entry name" value="AB_hydrolase_Est10"/>
</dbReference>